<dbReference type="EMBL" id="JBFCZG010000007">
    <property type="protein sequence ID" value="KAL3420308.1"/>
    <property type="molecule type" value="Genomic_DNA"/>
</dbReference>
<sequence>MLDIQLHNDVPQDGNQYVTDLLLELQTIPHFVESMVTGILPGGKKTSLPLFPMQMLHLWNQPYSEWATGSYRDLERTPNDRIMILMGSYEDPSRLVITEMVLNHVKSKMWDGMALMSESWWSIKKLDAEENIREAIDYIRLAVGVFSYLRLPKIQANLRDTYNSVHAELSLFGNAINEIRKESGETPLQILASFEEFIKATFDFMEQQARDWIFHHLKSLRDIWKLRILQRFLSGVTLDPTERTFLVDQEGLAVFQELIDIGITADQQVRVPIDGFKGLATADTRPCNTGVEKYTPEQLTEIYVEAEKERRDEMDARHTNRLSVRSAANEKMRSEPLMPDFIDPTQLFFEKETVHVELQPAVGLLSKRIPEPWVQKLLDHPDLERFGYVAYRISHTINDQDWASFLRRLEAGMDAWKGVAGSKAIKSKAQLQWLDGDDLKIADSDIEGVRQHFQSFAASSEILPGLETRVCLAVDEACIKAFNDTYGDAETRTGHNADYRGYVLAIAADFDAENNEEDDESPGYAGVVKIVDQLVWTDLYAFGRIQSQFLDEVGRLATGHPSQVYVGPTVDIQTARWNLKKDESVSS</sequence>
<reference evidence="1 2" key="1">
    <citation type="submission" date="2024-06" db="EMBL/GenBank/DDBJ databases">
        <title>Complete genome of Phlyctema vagabunda strain 19-DSS-EL-015.</title>
        <authorList>
            <person name="Fiorenzani C."/>
        </authorList>
    </citation>
    <scope>NUCLEOTIDE SEQUENCE [LARGE SCALE GENOMIC DNA]</scope>
    <source>
        <strain evidence="1 2">19-DSS-EL-015</strain>
    </source>
</reference>
<protein>
    <submittedName>
        <fullName evidence="1">Uncharacterized protein</fullName>
    </submittedName>
</protein>
<keyword evidence="2" id="KW-1185">Reference proteome</keyword>
<gene>
    <name evidence="1" type="ORF">PVAG01_08807</name>
</gene>
<comment type="caution">
    <text evidence="1">The sequence shown here is derived from an EMBL/GenBank/DDBJ whole genome shotgun (WGS) entry which is preliminary data.</text>
</comment>
<evidence type="ECO:0000313" key="2">
    <source>
        <dbReference type="Proteomes" id="UP001629113"/>
    </source>
</evidence>
<accession>A0ABR4PAK1</accession>
<name>A0ABR4PAK1_9HELO</name>
<dbReference type="Proteomes" id="UP001629113">
    <property type="component" value="Unassembled WGS sequence"/>
</dbReference>
<organism evidence="1 2">
    <name type="scientific">Phlyctema vagabunda</name>
    <dbReference type="NCBI Taxonomy" id="108571"/>
    <lineage>
        <taxon>Eukaryota</taxon>
        <taxon>Fungi</taxon>
        <taxon>Dikarya</taxon>
        <taxon>Ascomycota</taxon>
        <taxon>Pezizomycotina</taxon>
        <taxon>Leotiomycetes</taxon>
        <taxon>Helotiales</taxon>
        <taxon>Dermateaceae</taxon>
        <taxon>Phlyctema</taxon>
    </lineage>
</organism>
<proteinExistence type="predicted"/>
<evidence type="ECO:0000313" key="1">
    <source>
        <dbReference type="EMBL" id="KAL3420308.1"/>
    </source>
</evidence>